<dbReference type="PANTHER" id="PTHR43477:SF1">
    <property type="entry name" value="DIHYDROANTICAPSIN 7-DEHYDROGENASE"/>
    <property type="match status" value="1"/>
</dbReference>
<keyword evidence="2" id="KW-0560">Oxidoreductase</keyword>
<gene>
    <name evidence="4" type="ORF">BJ969_004725</name>
</gene>
<comment type="similarity">
    <text evidence="1">Belongs to the short-chain dehydrogenases/reductases (SDR) family.</text>
</comment>
<dbReference type="SUPFAM" id="SSF51735">
    <property type="entry name" value="NAD(P)-binding Rossmann-fold domains"/>
    <property type="match status" value="1"/>
</dbReference>
<evidence type="ECO:0000259" key="3">
    <source>
        <dbReference type="SMART" id="SM00822"/>
    </source>
</evidence>
<evidence type="ECO:0000313" key="4">
    <source>
        <dbReference type="EMBL" id="MBB5071637.1"/>
    </source>
</evidence>
<accession>A0A840NTZ1</accession>
<name>A0A840NTZ1_9PSEU</name>
<dbReference type="SMART" id="SM00822">
    <property type="entry name" value="PKS_KR"/>
    <property type="match status" value="1"/>
</dbReference>
<sequence length="245" mass="25015">MEFDGTTILLTGGTSGIGFATAERLLAEGAELTITGRDRERGHEATSALARQTGRKASFVAADMSDMTSVRDLARQVEPVDVLIHNAGIFPFSPTVDQDPSLFGAMMDTNVRGPFFLTAALAPAMLARGHGNIVLVTSTAGMTGQAGNAAYAATKGALSALTRSWAVEFGSRGVRVNAVAPGATQTASLLDEVGESTLADSGAANPIGRVGQAGEIAEAILFLASPRSSYMTGSTVVVDGGHTAA</sequence>
<dbReference type="InterPro" id="IPR020904">
    <property type="entry name" value="Sc_DH/Rdtase_CS"/>
</dbReference>
<dbReference type="PRINTS" id="PR00080">
    <property type="entry name" value="SDRFAMILY"/>
</dbReference>
<reference evidence="4 5" key="1">
    <citation type="submission" date="2020-08" db="EMBL/GenBank/DDBJ databases">
        <title>Sequencing the genomes of 1000 actinobacteria strains.</title>
        <authorList>
            <person name="Klenk H.-P."/>
        </authorList>
    </citation>
    <scope>NUCLEOTIDE SEQUENCE [LARGE SCALE GENOMIC DNA]</scope>
    <source>
        <strain evidence="4 5">DSM 45582</strain>
    </source>
</reference>
<dbReference type="InterPro" id="IPR002347">
    <property type="entry name" value="SDR_fam"/>
</dbReference>
<dbReference type="RefSeq" id="WP_184482129.1">
    <property type="nucleotide sequence ID" value="NZ_JACHIV010000001.1"/>
</dbReference>
<evidence type="ECO:0000256" key="1">
    <source>
        <dbReference type="ARBA" id="ARBA00006484"/>
    </source>
</evidence>
<dbReference type="InterPro" id="IPR057326">
    <property type="entry name" value="KR_dom"/>
</dbReference>
<comment type="caution">
    <text evidence="4">The sequence shown here is derived from an EMBL/GenBank/DDBJ whole genome shotgun (WGS) entry which is preliminary data.</text>
</comment>
<dbReference type="GO" id="GO:0016491">
    <property type="term" value="F:oxidoreductase activity"/>
    <property type="evidence" value="ECO:0007669"/>
    <property type="project" value="UniProtKB-KW"/>
</dbReference>
<evidence type="ECO:0000256" key="2">
    <source>
        <dbReference type="ARBA" id="ARBA00023002"/>
    </source>
</evidence>
<dbReference type="Proteomes" id="UP000580474">
    <property type="component" value="Unassembled WGS sequence"/>
</dbReference>
<proteinExistence type="inferred from homology"/>
<dbReference type="PROSITE" id="PS00061">
    <property type="entry name" value="ADH_SHORT"/>
    <property type="match status" value="1"/>
</dbReference>
<dbReference type="AlphaFoldDB" id="A0A840NTZ1"/>
<dbReference type="PANTHER" id="PTHR43477">
    <property type="entry name" value="DIHYDROANTICAPSIN 7-DEHYDROGENASE"/>
    <property type="match status" value="1"/>
</dbReference>
<feature type="domain" description="Ketoreductase" evidence="3">
    <location>
        <begin position="6"/>
        <end position="182"/>
    </location>
</feature>
<dbReference type="InterPro" id="IPR051122">
    <property type="entry name" value="SDR_DHRS6-like"/>
</dbReference>
<dbReference type="EMBL" id="JACHIV010000001">
    <property type="protein sequence ID" value="MBB5071637.1"/>
    <property type="molecule type" value="Genomic_DNA"/>
</dbReference>
<dbReference type="InterPro" id="IPR036291">
    <property type="entry name" value="NAD(P)-bd_dom_sf"/>
</dbReference>
<dbReference type="PRINTS" id="PR00081">
    <property type="entry name" value="GDHRDH"/>
</dbReference>
<keyword evidence="5" id="KW-1185">Reference proteome</keyword>
<protein>
    <submittedName>
        <fullName evidence="4">NAD(P)-dependent dehydrogenase (Short-subunit alcohol dehydrogenase family)</fullName>
    </submittedName>
</protein>
<dbReference type="Gene3D" id="3.40.50.720">
    <property type="entry name" value="NAD(P)-binding Rossmann-like Domain"/>
    <property type="match status" value="1"/>
</dbReference>
<dbReference type="Pfam" id="PF13561">
    <property type="entry name" value="adh_short_C2"/>
    <property type="match status" value="1"/>
</dbReference>
<dbReference type="CDD" id="cd05233">
    <property type="entry name" value="SDR_c"/>
    <property type="match status" value="1"/>
</dbReference>
<evidence type="ECO:0000313" key="5">
    <source>
        <dbReference type="Proteomes" id="UP000580474"/>
    </source>
</evidence>
<dbReference type="FunFam" id="3.40.50.720:FF:000084">
    <property type="entry name" value="Short-chain dehydrogenase reductase"/>
    <property type="match status" value="1"/>
</dbReference>
<organism evidence="4 5">
    <name type="scientific">Saccharopolyspora gloriosae</name>
    <dbReference type="NCBI Taxonomy" id="455344"/>
    <lineage>
        <taxon>Bacteria</taxon>
        <taxon>Bacillati</taxon>
        <taxon>Actinomycetota</taxon>
        <taxon>Actinomycetes</taxon>
        <taxon>Pseudonocardiales</taxon>
        <taxon>Pseudonocardiaceae</taxon>
        <taxon>Saccharopolyspora</taxon>
    </lineage>
</organism>